<name>A0A917WAK8_9ACTN</name>
<dbReference type="CDD" id="cd00756">
    <property type="entry name" value="MoaE"/>
    <property type="match status" value="1"/>
</dbReference>
<organism evidence="1 2">
    <name type="scientific">Nakamurella endophytica</name>
    <dbReference type="NCBI Taxonomy" id="1748367"/>
    <lineage>
        <taxon>Bacteria</taxon>
        <taxon>Bacillati</taxon>
        <taxon>Actinomycetota</taxon>
        <taxon>Actinomycetes</taxon>
        <taxon>Nakamurellales</taxon>
        <taxon>Nakamurellaceae</taxon>
        <taxon>Nakamurella</taxon>
    </lineage>
</organism>
<dbReference type="Pfam" id="PF02391">
    <property type="entry name" value="MoaE"/>
    <property type="match status" value="1"/>
</dbReference>
<dbReference type="Proteomes" id="UP000655208">
    <property type="component" value="Unassembled WGS sequence"/>
</dbReference>
<dbReference type="AlphaFoldDB" id="A0A917WAK8"/>
<evidence type="ECO:0000313" key="1">
    <source>
        <dbReference type="EMBL" id="GGL88937.1"/>
    </source>
</evidence>
<accession>A0A917WAK8</accession>
<gene>
    <name evidence="1" type="ORF">GCM10011594_05760</name>
</gene>
<dbReference type="Gene3D" id="3.90.1170.40">
    <property type="entry name" value="Molybdopterin biosynthesis MoaE subunit"/>
    <property type="match status" value="1"/>
</dbReference>
<dbReference type="GO" id="GO:0006777">
    <property type="term" value="P:Mo-molybdopterin cofactor biosynthetic process"/>
    <property type="evidence" value="ECO:0007669"/>
    <property type="project" value="InterPro"/>
</dbReference>
<evidence type="ECO:0008006" key="3">
    <source>
        <dbReference type="Google" id="ProtNLM"/>
    </source>
</evidence>
<proteinExistence type="predicted"/>
<reference evidence="1" key="2">
    <citation type="submission" date="2020-09" db="EMBL/GenBank/DDBJ databases">
        <authorList>
            <person name="Sun Q."/>
            <person name="Zhou Y."/>
        </authorList>
    </citation>
    <scope>NUCLEOTIDE SEQUENCE</scope>
    <source>
        <strain evidence="1">CGMCC 4.7308</strain>
    </source>
</reference>
<dbReference type="InterPro" id="IPR003448">
    <property type="entry name" value="Mopterin_biosynth_MoaE"/>
</dbReference>
<comment type="caution">
    <text evidence="1">The sequence shown here is derived from an EMBL/GenBank/DDBJ whole genome shotgun (WGS) entry which is preliminary data.</text>
</comment>
<evidence type="ECO:0000313" key="2">
    <source>
        <dbReference type="Proteomes" id="UP000655208"/>
    </source>
</evidence>
<dbReference type="SUPFAM" id="SSF54690">
    <property type="entry name" value="Molybdopterin synthase subunit MoaE"/>
    <property type="match status" value="1"/>
</dbReference>
<dbReference type="InterPro" id="IPR036563">
    <property type="entry name" value="MoaE_sf"/>
</dbReference>
<dbReference type="EMBL" id="BMNA01000001">
    <property type="protein sequence ID" value="GGL88937.1"/>
    <property type="molecule type" value="Genomic_DNA"/>
</dbReference>
<dbReference type="PANTHER" id="PTHR23404">
    <property type="entry name" value="MOLYBDOPTERIN SYNTHASE RELATED"/>
    <property type="match status" value="1"/>
</dbReference>
<dbReference type="RefSeq" id="WP_188939935.1">
    <property type="nucleotide sequence ID" value="NZ_BMNA01000001.1"/>
</dbReference>
<reference evidence="1" key="1">
    <citation type="journal article" date="2014" name="Int. J. Syst. Evol. Microbiol.">
        <title>Complete genome sequence of Corynebacterium casei LMG S-19264T (=DSM 44701T), isolated from a smear-ripened cheese.</title>
        <authorList>
            <consortium name="US DOE Joint Genome Institute (JGI-PGF)"/>
            <person name="Walter F."/>
            <person name="Albersmeier A."/>
            <person name="Kalinowski J."/>
            <person name="Ruckert C."/>
        </authorList>
    </citation>
    <scope>NUCLEOTIDE SEQUENCE</scope>
    <source>
        <strain evidence="1">CGMCC 4.7308</strain>
    </source>
</reference>
<protein>
    <recommendedName>
        <fullName evidence="3">Molybdenum cofactor biosynthesis protein MoaE</fullName>
    </recommendedName>
</protein>
<sequence>MTGGRVALAAVSGSVLDPALHLAAVDDPHAGATVLFTGVVRDHDGGRAVRLLEYEAHPSAATVVAGIAADVAALDGVVAVAVTHRFGRLAVGDTAVVAAVSAAHRAEAFAACSQLVDTVKHRIPVWKRQEFADGSDEWVGSA</sequence>
<keyword evidence="2" id="KW-1185">Reference proteome</keyword>